<comment type="caution">
    <text evidence="5">The sequence shown here is derived from an EMBL/GenBank/DDBJ whole genome shotgun (WGS) entry which is preliminary data.</text>
</comment>
<protein>
    <recommendedName>
        <fullName evidence="7">Tetratricopeptide repeat protein</fullName>
    </recommendedName>
</protein>
<reference evidence="5 6" key="1">
    <citation type="journal article" date="2020" name="Microb. Ecol.">
        <title>Ecogenomics of the Marine Benthic Filamentous Cyanobacterium Adonisia.</title>
        <authorList>
            <person name="Walter J.M."/>
            <person name="Coutinho F.H."/>
            <person name="Leomil L."/>
            <person name="Hargreaves P.I."/>
            <person name="Campeao M.E."/>
            <person name="Vieira V.V."/>
            <person name="Silva B.S."/>
            <person name="Fistarol G.O."/>
            <person name="Salomon P.S."/>
            <person name="Sawabe T."/>
            <person name="Mino S."/>
            <person name="Hosokawa M."/>
            <person name="Miyashita H."/>
            <person name="Maruyama F."/>
            <person name="van Verk M.C."/>
            <person name="Dutilh B.E."/>
            <person name="Thompson C.C."/>
            <person name="Thompson F.L."/>
        </authorList>
    </citation>
    <scope>NUCLEOTIDE SEQUENCE [LARGE SCALE GENOMIC DNA]</scope>
    <source>
        <strain evidence="5 6">CCMR0082</strain>
    </source>
</reference>
<dbReference type="InterPro" id="IPR019734">
    <property type="entry name" value="TPR_rpt"/>
</dbReference>
<keyword evidence="2 3" id="KW-0802">TPR repeat</keyword>
<dbReference type="Pfam" id="PF13432">
    <property type="entry name" value="TPR_16"/>
    <property type="match status" value="3"/>
</dbReference>
<proteinExistence type="predicted"/>
<evidence type="ECO:0000256" key="4">
    <source>
        <dbReference type="SAM" id="SignalP"/>
    </source>
</evidence>
<keyword evidence="1" id="KW-0677">Repeat</keyword>
<dbReference type="PANTHER" id="PTHR44943:SF8">
    <property type="entry name" value="TPR REPEAT-CONTAINING PROTEIN MJ0263"/>
    <property type="match status" value="1"/>
</dbReference>
<name>A0A6M0SC72_9CYAN</name>
<dbReference type="SMART" id="SM00028">
    <property type="entry name" value="TPR"/>
    <property type="match status" value="7"/>
</dbReference>
<feature type="chain" id="PRO_5026681127" description="Tetratricopeptide repeat protein" evidence="4">
    <location>
        <begin position="31"/>
        <end position="758"/>
    </location>
</feature>
<feature type="repeat" description="TPR" evidence="3">
    <location>
        <begin position="494"/>
        <end position="527"/>
    </location>
</feature>
<organism evidence="5 6">
    <name type="scientific">Adonisia turfae CCMR0082</name>
    <dbReference type="NCBI Taxonomy" id="2304604"/>
    <lineage>
        <taxon>Bacteria</taxon>
        <taxon>Bacillati</taxon>
        <taxon>Cyanobacteriota</taxon>
        <taxon>Adonisia</taxon>
        <taxon>Adonisia turfae</taxon>
    </lineage>
</organism>
<dbReference type="InterPro" id="IPR051685">
    <property type="entry name" value="Ycf3/AcsC/BcsC/TPR_MFPF"/>
</dbReference>
<evidence type="ECO:0000256" key="2">
    <source>
        <dbReference type="ARBA" id="ARBA00022803"/>
    </source>
</evidence>
<sequence length="758" mass="83733">MNWYRCTLGLCLGFNLLAATPLMLAQPVLAQLPNAQLPDLNNEPALVQEGYDLFEKGWTDQALEKFLQAVQQYPDSVPAQLGVARSYLKLGQDANAFEEFRRLTGLDPTNIEALETLGFLGSYRPEWRTVGIDALTTLLEQPGYGQNGEVRSQRALLLFYDGRLAEAVADYEIALEQSPPLATQVGAAQAFAYGGRSAQAVELFEGYINAGQTLTVFEAQAYSFALRQQDNPRAAIEVLTPFLDANGDSIQQAQIKAELATSYAANREYERGLALLDTIQGQPLVVARALRGMTFYTDAPVVQRRAISAYQGVLTSSSLTVGAAREVAAALGAYPSSQPTTLATYRQLSAQYPDDVSLYVQTSIWERQLAQISAYELRQRLLSINLPQNPTQLQYIATSLARLDPPDAELITFYQDVLAVTSAEPFLHYRLGQIYLQKNQLDLAQEQLRLYAGDDPAVFLFQAEQARRQDDIDTSIALYQQLINDPTSSNEVVTGALQGLAGIYQGQGQYVEALALYEEIIALNPGNDAKILGQTSLAYQGKFISVETAESVLEQWLANHSTNENPPELYSLVGALPADPARSELYEALLIANPNSIAVRQRQIQVLAMTDPDAANEAAAQLVADNPDAPEVYLLQGQIAQDTDDLSTAANAYNTLLERNPEQFDAMVGLAGVRFRQLRYQEARRLYDQAIELAPDDINLRQTSISLTVAQDRPLRALEEINALQSRVPNNLGLERQEILIKEGLLLHRGFQPVWERY</sequence>
<dbReference type="AlphaFoldDB" id="A0A6M0SC72"/>
<feature type="repeat" description="TPR" evidence="3">
    <location>
        <begin position="630"/>
        <end position="663"/>
    </location>
</feature>
<dbReference type="PROSITE" id="PS50005">
    <property type="entry name" value="TPR"/>
    <property type="match status" value="4"/>
</dbReference>
<dbReference type="Gene3D" id="1.25.40.10">
    <property type="entry name" value="Tetratricopeptide repeat domain"/>
    <property type="match status" value="4"/>
</dbReference>
<feature type="repeat" description="TPR" evidence="3">
    <location>
        <begin position="77"/>
        <end position="110"/>
    </location>
</feature>
<keyword evidence="4" id="KW-0732">Signal</keyword>
<dbReference type="InterPro" id="IPR011990">
    <property type="entry name" value="TPR-like_helical_dom_sf"/>
</dbReference>
<dbReference type="RefSeq" id="WP_163667914.1">
    <property type="nucleotide sequence ID" value="NZ_QZCE01000002.1"/>
</dbReference>
<evidence type="ECO:0000256" key="3">
    <source>
        <dbReference type="PROSITE-ProRule" id="PRU00339"/>
    </source>
</evidence>
<accession>A0A6M0SC72</accession>
<evidence type="ECO:0000256" key="1">
    <source>
        <dbReference type="ARBA" id="ARBA00022737"/>
    </source>
</evidence>
<dbReference type="Pfam" id="PF13181">
    <property type="entry name" value="TPR_8"/>
    <property type="match status" value="1"/>
</dbReference>
<dbReference type="SUPFAM" id="SSF48452">
    <property type="entry name" value="TPR-like"/>
    <property type="match status" value="2"/>
</dbReference>
<feature type="signal peptide" evidence="4">
    <location>
        <begin position="1"/>
        <end position="30"/>
    </location>
</feature>
<gene>
    <name evidence="5" type="ORF">D0962_25455</name>
</gene>
<feature type="repeat" description="TPR" evidence="3">
    <location>
        <begin position="664"/>
        <end position="697"/>
    </location>
</feature>
<dbReference type="Proteomes" id="UP000473574">
    <property type="component" value="Unassembled WGS sequence"/>
</dbReference>
<evidence type="ECO:0000313" key="6">
    <source>
        <dbReference type="Proteomes" id="UP000473574"/>
    </source>
</evidence>
<dbReference type="PANTHER" id="PTHR44943">
    <property type="entry name" value="CELLULOSE SYNTHASE OPERON PROTEIN C"/>
    <property type="match status" value="1"/>
</dbReference>
<dbReference type="EMBL" id="QZCE01000002">
    <property type="protein sequence ID" value="NEZ66067.1"/>
    <property type="molecule type" value="Genomic_DNA"/>
</dbReference>
<evidence type="ECO:0008006" key="7">
    <source>
        <dbReference type="Google" id="ProtNLM"/>
    </source>
</evidence>
<evidence type="ECO:0000313" key="5">
    <source>
        <dbReference type="EMBL" id="NEZ66067.1"/>
    </source>
</evidence>